<accession>A0A8A4TFX6</accession>
<evidence type="ECO:0000259" key="1">
    <source>
        <dbReference type="Pfam" id="PF05685"/>
    </source>
</evidence>
<keyword evidence="2" id="KW-0255">Endonuclease</keyword>
<gene>
    <name evidence="2" type="ORF">J3U87_24910</name>
</gene>
<feature type="domain" description="Putative restriction endonuclease" evidence="1">
    <location>
        <begin position="2"/>
        <end position="48"/>
    </location>
</feature>
<keyword evidence="3" id="KW-1185">Reference proteome</keyword>
<evidence type="ECO:0000313" key="3">
    <source>
        <dbReference type="Proteomes" id="UP000663929"/>
    </source>
</evidence>
<dbReference type="AlphaFoldDB" id="A0A8A4TFX6"/>
<dbReference type="KEGG" id="scor:J3U87_24910"/>
<dbReference type="Gene3D" id="3.90.1570.10">
    <property type="entry name" value="tt1808, chain A"/>
    <property type="match status" value="1"/>
</dbReference>
<dbReference type="GO" id="GO:0004519">
    <property type="term" value="F:endonuclease activity"/>
    <property type="evidence" value="ECO:0007669"/>
    <property type="project" value="UniProtKB-KW"/>
</dbReference>
<keyword evidence="2" id="KW-0540">Nuclease</keyword>
<name>A0A8A4TFX6_SULCO</name>
<keyword evidence="2" id="KW-0378">Hydrolase</keyword>
<organism evidence="2 3">
    <name type="scientific">Sulfidibacter corallicola</name>
    <dbReference type="NCBI Taxonomy" id="2818388"/>
    <lineage>
        <taxon>Bacteria</taxon>
        <taxon>Pseudomonadati</taxon>
        <taxon>Acidobacteriota</taxon>
        <taxon>Holophagae</taxon>
        <taxon>Acanthopleuribacterales</taxon>
        <taxon>Acanthopleuribacteraceae</taxon>
        <taxon>Sulfidibacter</taxon>
    </lineage>
</organism>
<dbReference type="Proteomes" id="UP000663929">
    <property type="component" value="Chromosome"/>
</dbReference>
<reference evidence="2" key="1">
    <citation type="submission" date="2021-03" db="EMBL/GenBank/DDBJ databases">
        <title>Acanthopleuribacteraceae sp. M133.</title>
        <authorList>
            <person name="Wang G."/>
        </authorList>
    </citation>
    <scope>NUCLEOTIDE SEQUENCE</scope>
    <source>
        <strain evidence="2">M133</strain>
    </source>
</reference>
<evidence type="ECO:0000313" key="2">
    <source>
        <dbReference type="EMBL" id="QTD48836.1"/>
    </source>
</evidence>
<dbReference type="EMBL" id="CP071793">
    <property type="protein sequence ID" value="QTD48836.1"/>
    <property type="molecule type" value="Genomic_DNA"/>
</dbReference>
<protein>
    <submittedName>
        <fullName evidence="2">Uma2 family endonuclease</fullName>
    </submittedName>
</protein>
<dbReference type="InterPro" id="IPR012296">
    <property type="entry name" value="Nuclease_put_TT1808"/>
</dbReference>
<sequence>MPSYWIVDPDLDRIETFHLEGAGYQSAGVFAAPETMRPPEFPELELALDRIFA</sequence>
<dbReference type="RefSeq" id="WP_237378486.1">
    <property type="nucleotide sequence ID" value="NZ_CP071793.1"/>
</dbReference>
<dbReference type="InterPro" id="IPR008538">
    <property type="entry name" value="Uma2"/>
</dbReference>
<proteinExistence type="predicted"/>
<dbReference type="Pfam" id="PF05685">
    <property type="entry name" value="Uma2"/>
    <property type="match status" value="1"/>
</dbReference>